<feature type="transmembrane region" description="Helical" evidence="6">
    <location>
        <begin position="392"/>
        <end position="412"/>
    </location>
</feature>
<evidence type="ECO:0000256" key="4">
    <source>
        <dbReference type="ARBA" id="ARBA00023136"/>
    </source>
</evidence>
<feature type="transmembrane region" description="Helical" evidence="6">
    <location>
        <begin position="46"/>
        <end position="65"/>
    </location>
</feature>
<sequence length="476" mass="51650">MDLPVRIALVAVIFVAATMASGAGTGGGALYIPGYIVSLKDVHKAVPLSKVTIFGGCLVSVLINIRRRNPKSNTPMIAYELAALMEPFTLLGAIIGVLLNIVMTDLQILVCLVVTLSFTSYKTFRKGLAQRAEETRILKELEQRRYKEQVDNELGSLAPVVQGENRSELERLLPPMEEDSRHTEGGASLERSLKRTETEDTTYFPISDSLLDIQDAVAVTPTSRVAADVVGYCRTCQVSCIYLVFDSVVNVVLLILAGGPVAVLCGSQWQQGCIYLLLSIHVLGTFLFARWLIKMRKQLEAAGEKSMDVASGGLGWLTPVTAFVYPLLSMMAGVLAGAIGIGGGLVKGPLLLEIGLSPLAAVSTANFMIFFTSSANTLQYATLGRLDLADSICFFFTAFVAGAVGISCVFHFMKTTHRQSYLTFLLSFVTVISLLCMVGSFVHTHYFMTQGPMKLLTLQDACQQQQVSGRLLFSHF</sequence>
<gene>
    <name evidence="9" type="primary">LOC34623660</name>
</gene>
<feature type="transmembrane region" description="Helical" evidence="6">
    <location>
        <begin position="424"/>
        <end position="448"/>
    </location>
</feature>
<evidence type="ECO:0000256" key="3">
    <source>
        <dbReference type="ARBA" id="ARBA00022989"/>
    </source>
</evidence>
<proteinExistence type="predicted"/>
<dbReference type="Proteomes" id="UP000515125">
    <property type="component" value="Unplaced"/>
</dbReference>
<feature type="transmembrane region" description="Helical" evidence="6">
    <location>
        <begin position="274"/>
        <end position="293"/>
    </location>
</feature>
<evidence type="ECO:0000256" key="2">
    <source>
        <dbReference type="ARBA" id="ARBA00022692"/>
    </source>
</evidence>
<keyword evidence="4 6" id="KW-0472">Membrane</keyword>
<evidence type="ECO:0000313" key="8">
    <source>
        <dbReference type="Proteomes" id="UP000515125"/>
    </source>
</evidence>
<dbReference type="GO" id="GO:0031464">
    <property type="term" value="C:Cul4A-RING E3 ubiquitin ligase complex"/>
    <property type="evidence" value="ECO:0007669"/>
    <property type="project" value="TreeGrafter"/>
</dbReference>
<feature type="region of interest" description="Disordered" evidence="5">
    <location>
        <begin position="171"/>
        <end position="196"/>
    </location>
</feature>
<protein>
    <submittedName>
        <fullName evidence="9">Uncharacterized protein LOC34623660</fullName>
    </submittedName>
</protein>
<comment type="subcellular location">
    <subcellularLocation>
        <location evidence="1">Membrane</location>
        <topology evidence="1">Multi-pass membrane protein</topology>
    </subcellularLocation>
</comment>
<dbReference type="OrthoDB" id="434519at2759"/>
<evidence type="ECO:0000256" key="5">
    <source>
        <dbReference type="SAM" id="MobiDB-lite"/>
    </source>
</evidence>
<dbReference type="Pfam" id="PF01925">
    <property type="entry name" value="TauE"/>
    <property type="match status" value="2"/>
</dbReference>
<dbReference type="GeneID" id="34623660"/>
<keyword evidence="2 6" id="KW-0812">Transmembrane</keyword>
<evidence type="ECO:0000313" key="9">
    <source>
        <dbReference type="RefSeq" id="XP_026190010.1"/>
    </source>
</evidence>
<feature type="transmembrane region" description="Helical" evidence="6">
    <location>
        <begin position="240"/>
        <end position="262"/>
    </location>
</feature>
<evidence type="ECO:0000256" key="6">
    <source>
        <dbReference type="SAM" id="Phobius"/>
    </source>
</evidence>
<feature type="transmembrane region" description="Helical" evidence="6">
    <location>
        <begin position="314"/>
        <end position="339"/>
    </location>
</feature>
<feature type="transmembrane region" description="Helical" evidence="6">
    <location>
        <begin position="77"/>
        <end position="100"/>
    </location>
</feature>
<keyword evidence="8" id="KW-1185">Reference proteome</keyword>
<evidence type="ECO:0000256" key="1">
    <source>
        <dbReference type="ARBA" id="ARBA00004141"/>
    </source>
</evidence>
<feature type="transmembrane region" description="Helical" evidence="6">
    <location>
        <begin position="351"/>
        <end position="371"/>
    </location>
</feature>
<reference evidence="9" key="1">
    <citation type="submission" date="2025-08" db="UniProtKB">
        <authorList>
            <consortium name="RefSeq"/>
        </authorList>
    </citation>
    <scope>IDENTIFICATION</scope>
</reference>
<feature type="transmembrane region" description="Helical" evidence="6">
    <location>
        <begin position="106"/>
        <end position="124"/>
    </location>
</feature>
<feature type="signal peptide" evidence="7">
    <location>
        <begin position="1"/>
        <end position="20"/>
    </location>
</feature>
<dbReference type="GO" id="GO:0016020">
    <property type="term" value="C:membrane"/>
    <property type="evidence" value="ECO:0007669"/>
    <property type="project" value="UniProtKB-SubCell"/>
</dbReference>
<keyword evidence="3 6" id="KW-1133">Transmembrane helix</keyword>
<dbReference type="PANTHER" id="PTHR14255">
    <property type="entry name" value="CEREBLON"/>
    <property type="match status" value="1"/>
</dbReference>
<dbReference type="RefSeq" id="XP_026190010.1">
    <property type="nucleotide sequence ID" value="XM_026334225.1"/>
</dbReference>
<name>A0A6P6RSC5_9EIME</name>
<dbReference type="InterPro" id="IPR002781">
    <property type="entry name" value="TM_pro_TauE-like"/>
</dbReference>
<dbReference type="AlphaFoldDB" id="A0A6P6RSC5"/>
<dbReference type="PANTHER" id="PTHR14255:SF3">
    <property type="entry name" value="SULFITE EXPORTER TAUE_SAFE FAMILY PROTEIN 5-RELATED"/>
    <property type="match status" value="1"/>
</dbReference>
<feature type="chain" id="PRO_5028388530" evidence="7">
    <location>
        <begin position="21"/>
        <end position="476"/>
    </location>
</feature>
<accession>A0A6P6RSC5</accession>
<evidence type="ECO:0000256" key="7">
    <source>
        <dbReference type="SAM" id="SignalP"/>
    </source>
</evidence>
<keyword evidence="7" id="KW-0732">Signal</keyword>
<dbReference type="GO" id="GO:0016567">
    <property type="term" value="P:protein ubiquitination"/>
    <property type="evidence" value="ECO:0007669"/>
    <property type="project" value="TreeGrafter"/>
</dbReference>
<organism evidence="8 9">
    <name type="scientific">Cyclospora cayetanensis</name>
    <dbReference type="NCBI Taxonomy" id="88456"/>
    <lineage>
        <taxon>Eukaryota</taxon>
        <taxon>Sar</taxon>
        <taxon>Alveolata</taxon>
        <taxon>Apicomplexa</taxon>
        <taxon>Conoidasida</taxon>
        <taxon>Coccidia</taxon>
        <taxon>Eucoccidiorida</taxon>
        <taxon>Eimeriorina</taxon>
        <taxon>Eimeriidae</taxon>
        <taxon>Cyclospora</taxon>
    </lineage>
</organism>